<evidence type="ECO:0000313" key="3">
    <source>
        <dbReference type="Proteomes" id="UP000548726"/>
    </source>
</evidence>
<feature type="transmembrane region" description="Helical" evidence="1">
    <location>
        <begin position="77"/>
        <end position="96"/>
    </location>
</feature>
<keyword evidence="1" id="KW-1133">Transmembrane helix</keyword>
<keyword evidence="3" id="KW-1185">Reference proteome</keyword>
<name>A0A6V8IH20_9PROT</name>
<feature type="transmembrane region" description="Helical" evidence="1">
    <location>
        <begin position="439"/>
        <end position="458"/>
    </location>
</feature>
<feature type="transmembrane region" description="Helical" evidence="1">
    <location>
        <begin position="101"/>
        <end position="118"/>
    </location>
</feature>
<feature type="transmembrane region" description="Helical" evidence="1">
    <location>
        <begin position="619"/>
        <end position="639"/>
    </location>
</feature>
<feature type="transmembrane region" description="Helical" evidence="1">
    <location>
        <begin position="212"/>
        <end position="233"/>
    </location>
</feature>
<evidence type="ECO:0000313" key="2">
    <source>
        <dbReference type="EMBL" id="GFE94585.1"/>
    </source>
</evidence>
<keyword evidence="1" id="KW-0812">Transmembrane</keyword>
<dbReference type="AlphaFoldDB" id="A0A6V8IH20"/>
<organism evidence="2 3">
    <name type="scientific">Acetobacter persici</name>
    <dbReference type="NCBI Taxonomy" id="1076596"/>
    <lineage>
        <taxon>Bacteria</taxon>
        <taxon>Pseudomonadati</taxon>
        <taxon>Pseudomonadota</taxon>
        <taxon>Alphaproteobacteria</taxon>
        <taxon>Acetobacterales</taxon>
        <taxon>Acetobacteraceae</taxon>
        <taxon>Acetobacter</taxon>
    </lineage>
</organism>
<feature type="transmembrane region" description="Helical" evidence="1">
    <location>
        <begin position="470"/>
        <end position="492"/>
    </location>
</feature>
<comment type="caution">
    <text evidence="2">The sequence shown here is derived from an EMBL/GenBank/DDBJ whole genome shotgun (WGS) entry which is preliminary data.</text>
</comment>
<feature type="transmembrane region" description="Helical" evidence="1">
    <location>
        <begin position="124"/>
        <end position="145"/>
    </location>
</feature>
<keyword evidence="1" id="KW-0472">Membrane</keyword>
<feature type="transmembrane region" description="Helical" evidence="1">
    <location>
        <begin position="414"/>
        <end position="433"/>
    </location>
</feature>
<feature type="transmembrane region" description="Helical" evidence="1">
    <location>
        <begin position="14"/>
        <end position="33"/>
    </location>
</feature>
<dbReference type="EMBL" id="BLJP01000015">
    <property type="protein sequence ID" value="GFE94585.1"/>
    <property type="molecule type" value="Genomic_DNA"/>
</dbReference>
<reference evidence="2 3" key="1">
    <citation type="journal article" date="2020" name="Cell Rep.">
        <title>Local necrotic cells trigger systemic immune activation via gut microbiome dysbiosis in Drosophila.</title>
        <authorList>
            <person name="Kosakamoto H."/>
            <person name="Yamauchi T."/>
            <person name="Akuzawa-Tokita Y."/>
            <person name="Nishimura K."/>
            <person name="Soga T."/>
            <person name="Murakami T."/>
            <person name="Mori H."/>
            <person name="Yamamoto K."/>
            <person name="Miyazaki R."/>
            <person name="Koto A."/>
            <person name="Miura M."/>
            <person name="Obata F."/>
        </authorList>
    </citation>
    <scope>NUCLEOTIDE SEQUENCE [LARGE SCALE GENOMIC DNA]</scope>
    <source>
        <strain evidence="2 3">Ai</strain>
    </source>
</reference>
<dbReference type="RefSeq" id="WP_086655115.1">
    <property type="nucleotide sequence ID" value="NZ_BLJP01000015.1"/>
</dbReference>
<feature type="transmembrane region" description="Helical" evidence="1">
    <location>
        <begin position="175"/>
        <end position="191"/>
    </location>
</feature>
<accession>A0A6V8IH20</accession>
<evidence type="ECO:0000256" key="1">
    <source>
        <dbReference type="SAM" id="Phobius"/>
    </source>
</evidence>
<dbReference type="OrthoDB" id="7957736at2"/>
<gene>
    <name evidence="2" type="ORF">DmAi_26440</name>
</gene>
<proteinExistence type="predicted"/>
<dbReference type="Proteomes" id="UP000548726">
    <property type="component" value="Unassembled WGS sequence"/>
</dbReference>
<protein>
    <submittedName>
        <fullName evidence="2">Uncharacterized protein</fullName>
    </submittedName>
</protein>
<sequence>MAVSPAQNSESRQGLLFTCLAFIGVVLNLRATLPGYLYSDSKLILEEIQTHRYSDWHSPFYRWFWGLWTRILPGPEGITVFNIGGLWLACLAIALLLRRKLGWKAGLFLLVPILPGQLNLTGTVVLDTTMNVFFLAAFVCSLLAAGATRERLKLRYVVASTLCLTATVLTRSNSLFAILPLLAVNTGLIIPPASPATSPSTSPLAPSNRKRLFTFAASLCGVLLAGPLLNVILKPSHNHPIISLQVKHLQQLSYYTQQNRFPGTWTAEQTHQILHSCEKDRAWDNDSFWGHCSFIARAANQDDASRRATGHAWLKTLVTHPFGFFVSSLPTYKVALFDPTRPIMLFNWGMPDVKIPWQDQEPWDKSLHERHKAFIESGFNLEFGKPFMGILLSCLGLVVCFVTRSRLDQYDRVFCALMASGIIYLLTFLPINVATEYRYYIWGLLSAEVGAVYCVASLSRSLRFNFSKTALPPLIKGLVAVSAALVLTTKLFSYPQEVRTFSITPQEDAPARILYLREEIDKFWTDAFEGHVDAPGWNLSNNEYVSGKNSQPLTMTLSLPYQDAALGYATGPDYGSFRVCEGAGKTCQTVDAHSATAGEQTLILPGGTPPLGPVFTVKWVSLFLGLSLALYLVLLPGMLRAGRALVRNERPQAS</sequence>